<evidence type="ECO:0000256" key="6">
    <source>
        <dbReference type="ARBA" id="ARBA00023237"/>
    </source>
</evidence>
<dbReference type="InterPro" id="IPR012910">
    <property type="entry name" value="Plug_dom"/>
</dbReference>
<dbReference type="InterPro" id="IPR037066">
    <property type="entry name" value="Plug_dom_sf"/>
</dbReference>
<dbReference type="Gene3D" id="2.40.170.20">
    <property type="entry name" value="TonB-dependent receptor, beta-barrel domain"/>
    <property type="match status" value="1"/>
</dbReference>
<evidence type="ECO:0000313" key="10">
    <source>
        <dbReference type="EMBL" id="MBL0741113.1"/>
    </source>
</evidence>
<proteinExistence type="inferred from homology"/>
<organism evidence="10 11">
    <name type="scientific">Chryseolinea lacunae</name>
    <dbReference type="NCBI Taxonomy" id="2801331"/>
    <lineage>
        <taxon>Bacteria</taxon>
        <taxon>Pseudomonadati</taxon>
        <taxon>Bacteroidota</taxon>
        <taxon>Cytophagia</taxon>
        <taxon>Cytophagales</taxon>
        <taxon>Fulvivirgaceae</taxon>
        <taxon>Chryseolinea</taxon>
    </lineage>
</organism>
<evidence type="ECO:0000256" key="4">
    <source>
        <dbReference type="ARBA" id="ARBA00022692"/>
    </source>
</evidence>
<feature type="chain" id="PRO_5046665898" evidence="8">
    <location>
        <begin position="28"/>
        <end position="1236"/>
    </location>
</feature>
<dbReference type="Pfam" id="PF07715">
    <property type="entry name" value="Plug"/>
    <property type="match status" value="1"/>
</dbReference>
<protein>
    <submittedName>
        <fullName evidence="10">SusC/RagA family TonB-linked outer membrane protein</fullName>
    </submittedName>
</protein>
<comment type="caution">
    <text evidence="10">The sequence shown here is derived from an EMBL/GenBank/DDBJ whole genome shotgun (WGS) entry which is preliminary data.</text>
</comment>
<keyword evidence="3 7" id="KW-1134">Transmembrane beta strand</keyword>
<evidence type="ECO:0000256" key="1">
    <source>
        <dbReference type="ARBA" id="ARBA00004571"/>
    </source>
</evidence>
<keyword evidence="6 7" id="KW-0998">Cell outer membrane</keyword>
<evidence type="ECO:0000313" key="11">
    <source>
        <dbReference type="Proteomes" id="UP000613030"/>
    </source>
</evidence>
<dbReference type="InterPro" id="IPR008969">
    <property type="entry name" value="CarboxyPept-like_regulatory"/>
</dbReference>
<dbReference type="Gene3D" id="2.60.40.1120">
    <property type="entry name" value="Carboxypeptidase-like, regulatory domain"/>
    <property type="match status" value="1"/>
</dbReference>
<dbReference type="Pfam" id="PF13715">
    <property type="entry name" value="CarbopepD_reg_2"/>
    <property type="match status" value="1"/>
</dbReference>
<keyword evidence="2 7" id="KW-0813">Transport</keyword>
<dbReference type="NCBIfam" id="TIGR04057">
    <property type="entry name" value="SusC_RagA_signa"/>
    <property type="match status" value="1"/>
</dbReference>
<accession>A0ABS1KP67</accession>
<evidence type="ECO:0000256" key="3">
    <source>
        <dbReference type="ARBA" id="ARBA00022452"/>
    </source>
</evidence>
<dbReference type="Proteomes" id="UP000613030">
    <property type="component" value="Unassembled WGS sequence"/>
</dbReference>
<evidence type="ECO:0000256" key="5">
    <source>
        <dbReference type="ARBA" id="ARBA00023136"/>
    </source>
</evidence>
<evidence type="ECO:0000256" key="8">
    <source>
        <dbReference type="SAM" id="SignalP"/>
    </source>
</evidence>
<dbReference type="PROSITE" id="PS52016">
    <property type="entry name" value="TONB_DEPENDENT_REC_3"/>
    <property type="match status" value="1"/>
</dbReference>
<dbReference type="SUPFAM" id="SSF49464">
    <property type="entry name" value="Carboxypeptidase regulatory domain-like"/>
    <property type="match status" value="1"/>
</dbReference>
<dbReference type="InterPro" id="IPR039426">
    <property type="entry name" value="TonB-dep_rcpt-like"/>
</dbReference>
<sequence>MSRQSQKGMKAAVAFISCFCMMGICCAQNMAFRGKNKVPLTSPTPKEGEVPLVDILEKLEHSRGVSFAFQKQFLDGKFSKPFPLLTDDIETYLSELLTPLQLGFRRVHNIAEKIYIIYPLPTRIRPRAHALLPDSAQALETKDDDLRVISGRVEDVRNVGMAGVNVMLKGNTLGAITDSDGNFSMAAPRNASTTLVVSHLGFRTQEVSLTGSDAVAVVLEENPHALPEVVVTALGINRDQKALGYAATTVGATTVSEAGYTNFASALYGKVPGVRIRTAPGGATSAVTMQIRGFNSLNYNTQPLYVIDGVLMRDSNEKGAAGLNNDDYFTDQRVRGNGILDISPGDIETLTVLKGASATALYGSDAASGVVLITTKKGSKKAGLGVDVNYSVTVEKAAFMPKYQNVYGPGYDRATNVALGADKDGWVMLDTDGDGVDDARRPLFESYAQFGPAMQGQEALWWDGSKKPYVPQPNNYKDFYRQGLSSVFNVAFNNQIERLTYRFSYTRNDYEGIQVGGKLARNTFNLNTSLKLSSKLTADLVVNFTNSRIHNRPMKVNRLLSSYSGFFNRAQNMSDFFDKYQTSEGYKWVPYSQSQRNPEEALKFTTPRGYEVMDLLWQQLKNSENEMQNRIITSFTLKYDIHKNIKFRGRIGNDLTRAETETKQYNEYPTAFNGASSTGSYGVAQGRYSFFYTDALLTYDKKLAKDFRVSVSGGFQLRNELYHDESNSTNGGLVVENWFDLRNSFHATLNTKRTQSKILKYAFLGLADISYKDMLFLEGTWRQEYSSTLPPSNNSYFYPSVNSSFVFTEAFDLPAFVNFGKIRASYGIVGNAPPVYEANVLYEITNLQTVTGPVIAASSSGSLYGNNNIRPERKHELEVGLETRLFKNKLGIDLTYYESRTAGQILKLDLPSSTGSTRILTNIGELRSHGWELGLSVTPVARKILWTTTVNAAVNNTTLNNLTQGINQLIFRDFEGSSVRLVAEPNQPIGNIYVHPRLTDSNGNYVINDEGLYVMDKSRYSKVGNILPRVTGGVTNQWLYKNFTLEAQIDYSFGGQIISPPLKYGKAAGQFETTLHYRDAEHGGLSYYTNDQGENVLLNGSAAPVGSTVYHDGLVLEGVREDGQPNTKVIDAASYYLNMYDWGNNAWNEDGMIYKNSFVKVREIVFSYSLPRKMTSKMHFQTVRLSLVGRNLFYLWRTLENLDPESSLGTNWQNQSVDEGAGAATRSYGFSVHLGF</sequence>
<keyword evidence="11" id="KW-1185">Reference proteome</keyword>
<dbReference type="Gene3D" id="2.170.130.10">
    <property type="entry name" value="TonB-dependent receptor, plug domain"/>
    <property type="match status" value="1"/>
</dbReference>
<feature type="domain" description="TonB-dependent receptor plug" evidence="9">
    <location>
        <begin position="242"/>
        <end position="370"/>
    </location>
</feature>
<gene>
    <name evidence="10" type="ORF">JI741_07770</name>
</gene>
<dbReference type="NCBIfam" id="TIGR04056">
    <property type="entry name" value="OMP_RagA_SusC"/>
    <property type="match status" value="1"/>
</dbReference>
<dbReference type="EMBL" id="JAERRB010000002">
    <property type="protein sequence ID" value="MBL0741113.1"/>
    <property type="molecule type" value="Genomic_DNA"/>
</dbReference>
<dbReference type="InterPro" id="IPR023996">
    <property type="entry name" value="TonB-dep_OMP_SusC/RagA"/>
</dbReference>
<evidence type="ECO:0000256" key="7">
    <source>
        <dbReference type="PROSITE-ProRule" id="PRU01360"/>
    </source>
</evidence>
<comment type="similarity">
    <text evidence="7">Belongs to the TonB-dependent receptor family.</text>
</comment>
<evidence type="ECO:0000256" key="2">
    <source>
        <dbReference type="ARBA" id="ARBA00022448"/>
    </source>
</evidence>
<keyword evidence="8" id="KW-0732">Signal</keyword>
<name>A0ABS1KP67_9BACT</name>
<dbReference type="InterPro" id="IPR023997">
    <property type="entry name" value="TonB-dep_OMP_SusC/RagA_CS"/>
</dbReference>
<evidence type="ECO:0000259" key="9">
    <source>
        <dbReference type="Pfam" id="PF07715"/>
    </source>
</evidence>
<feature type="signal peptide" evidence="8">
    <location>
        <begin position="1"/>
        <end position="27"/>
    </location>
</feature>
<dbReference type="InterPro" id="IPR036942">
    <property type="entry name" value="Beta-barrel_TonB_sf"/>
</dbReference>
<dbReference type="RefSeq" id="WP_202008475.1">
    <property type="nucleotide sequence ID" value="NZ_JAERRB010000002.1"/>
</dbReference>
<keyword evidence="5 7" id="KW-0472">Membrane</keyword>
<keyword evidence="4 7" id="KW-0812">Transmembrane</keyword>
<dbReference type="SUPFAM" id="SSF56935">
    <property type="entry name" value="Porins"/>
    <property type="match status" value="1"/>
</dbReference>
<comment type="subcellular location">
    <subcellularLocation>
        <location evidence="1 7">Cell outer membrane</location>
        <topology evidence="1 7">Multi-pass membrane protein</topology>
    </subcellularLocation>
</comment>
<reference evidence="10 11" key="1">
    <citation type="submission" date="2021-01" db="EMBL/GenBank/DDBJ databases">
        <title>Chryseolinea sp. Jin1 Genome sequencing and assembly.</title>
        <authorList>
            <person name="Kim I."/>
        </authorList>
    </citation>
    <scope>NUCLEOTIDE SEQUENCE [LARGE SCALE GENOMIC DNA]</scope>
    <source>
        <strain evidence="10 11">Jin1</strain>
    </source>
</reference>